<feature type="region of interest" description="Disordered" evidence="7">
    <location>
        <begin position="493"/>
        <end position="512"/>
    </location>
</feature>
<comment type="cofactor">
    <cofactor evidence="1">
        <name>Ca(2+)</name>
        <dbReference type="ChEBI" id="CHEBI:29108"/>
    </cofactor>
</comment>
<feature type="domain" description="Sulfatase N-terminal" evidence="8">
    <location>
        <begin position="6"/>
        <end position="332"/>
    </location>
</feature>
<proteinExistence type="inferred from homology"/>
<evidence type="ECO:0000259" key="8">
    <source>
        <dbReference type="Pfam" id="PF00884"/>
    </source>
</evidence>
<keyword evidence="4" id="KW-0378">Hydrolase</keyword>
<evidence type="ECO:0000256" key="3">
    <source>
        <dbReference type="ARBA" id="ARBA00022723"/>
    </source>
</evidence>
<reference evidence="9" key="1">
    <citation type="submission" date="2022-12" db="EMBL/GenBank/DDBJ databases">
        <title>Genome assemblies of Blomia tropicalis.</title>
        <authorList>
            <person name="Cui Y."/>
        </authorList>
    </citation>
    <scope>NUCLEOTIDE SEQUENCE</scope>
    <source>
        <tissue evidence="9">Adult mites</tissue>
    </source>
</reference>
<dbReference type="EMBL" id="JAPWDV010000001">
    <property type="protein sequence ID" value="KAJ6221904.1"/>
    <property type="molecule type" value="Genomic_DNA"/>
</dbReference>
<dbReference type="GO" id="GO:0046872">
    <property type="term" value="F:metal ion binding"/>
    <property type="evidence" value="ECO:0007669"/>
    <property type="project" value="UniProtKB-KW"/>
</dbReference>
<dbReference type="InterPro" id="IPR000917">
    <property type="entry name" value="Sulfatase_N"/>
</dbReference>
<dbReference type="PROSITE" id="PS00149">
    <property type="entry name" value="SULFATASE_2"/>
    <property type="match status" value="1"/>
</dbReference>
<comment type="similarity">
    <text evidence="2">Belongs to the sulfatase family.</text>
</comment>
<dbReference type="InterPro" id="IPR024607">
    <property type="entry name" value="Sulfatase_CS"/>
</dbReference>
<evidence type="ECO:0000256" key="1">
    <source>
        <dbReference type="ARBA" id="ARBA00001913"/>
    </source>
</evidence>
<evidence type="ECO:0000256" key="5">
    <source>
        <dbReference type="ARBA" id="ARBA00022837"/>
    </source>
</evidence>
<dbReference type="Gene3D" id="3.40.720.10">
    <property type="entry name" value="Alkaline Phosphatase, subunit A"/>
    <property type="match status" value="1"/>
</dbReference>
<keyword evidence="3" id="KW-0479">Metal-binding</keyword>
<dbReference type="Proteomes" id="UP001142055">
    <property type="component" value="Chromosome 1"/>
</dbReference>
<dbReference type="PANTHER" id="PTHR10342">
    <property type="entry name" value="ARYLSULFATASE"/>
    <property type="match status" value="1"/>
</dbReference>
<keyword evidence="6" id="KW-0325">Glycoprotein</keyword>
<accession>A0A9Q0RPK9</accession>
<dbReference type="Pfam" id="PF00884">
    <property type="entry name" value="Sulfatase"/>
    <property type="match status" value="1"/>
</dbReference>
<evidence type="ECO:0000313" key="9">
    <source>
        <dbReference type="EMBL" id="KAJ6221904.1"/>
    </source>
</evidence>
<gene>
    <name evidence="9" type="ORF">RDWZM_000449</name>
</gene>
<dbReference type="SUPFAM" id="SSF53649">
    <property type="entry name" value="Alkaline phosphatase-like"/>
    <property type="match status" value="1"/>
</dbReference>
<dbReference type="CDD" id="cd16029">
    <property type="entry name" value="4-S"/>
    <property type="match status" value="1"/>
</dbReference>
<keyword evidence="5" id="KW-0106">Calcium</keyword>
<keyword evidence="10" id="KW-1185">Reference proteome</keyword>
<dbReference type="PANTHER" id="PTHR10342:SF273">
    <property type="entry name" value="RE14504P"/>
    <property type="match status" value="1"/>
</dbReference>
<name>A0A9Q0RPK9_BLOTA</name>
<organism evidence="9 10">
    <name type="scientific">Blomia tropicalis</name>
    <name type="common">Mite</name>
    <dbReference type="NCBI Taxonomy" id="40697"/>
    <lineage>
        <taxon>Eukaryota</taxon>
        <taxon>Metazoa</taxon>
        <taxon>Ecdysozoa</taxon>
        <taxon>Arthropoda</taxon>
        <taxon>Chelicerata</taxon>
        <taxon>Arachnida</taxon>
        <taxon>Acari</taxon>
        <taxon>Acariformes</taxon>
        <taxon>Sarcoptiformes</taxon>
        <taxon>Astigmata</taxon>
        <taxon>Glycyphagoidea</taxon>
        <taxon>Echimyopodidae</taxon>
        <taxon>Blomia</taxon>
    </lineage>
</organism>
<protein>
    <recommendedName>
        <fullName evidence="8">Sulfatase N-terminal domain-containing protein</fullName>
    </recommendedName>
</protein>
<dbReference type="GO" id="GO:0008484">
    <property type="term" value="F:sulfuric ester hydrolase activity"/>
    <property type="evidence" value="ECO:0007669"/>
    <property type="project" value="InterPro"/>
</dbReference>
<evidence type="ECO:0000256" key="2">
    <source>
        <dbReference type="ARBA" id="ARBA00008779"/>
    </source>
</evidence>
<dbReference type="OMA" id="HITHEGR"/>
<dbReference type="AlphaFoldDB" id="A0A9Q0RPK9"/>
<evidence type="ECO:0000256" key="4">
    <source>
        <dbReference type="ARBA" id="ARBA00022801"/>
    </source>
</evidence>
<dbReference type="Gene3D" id="3.30.1120.10">
    <property type="match status" value="1"/>
</dbReference>
<dbReference type="PROSITE" id="PS00523">
    <property type="entry name" value="SULFATASE_1"/>
    <property type="match status" value="1"/>
</dbReference>
<dbReference type="InterPro" id="IPR017850">
    <property type="entry name" value="Alkaline_phosphatase_core_sf"/>
</dbReference>
<comment type="caution">
    <text evidence="9">The sequence shown here is derived from an EMBL/GenBank/DDBJ whole genome shotgun (WGS) entry which is preliminary data.</text>
</comment>
<evidence type="ECO:0000256" key="7">
    <source>
        <dbReference type="SAM" id="MobiDB-lite"/>
    </source>
</evidence>
<evidence type="ECO:0000313" key="10">
    <source>
        <dbReference type="Proteomes" id="UP001142055"/>
    </source>
</evidence>
<dbReference type="InterPro" id="IPR047115">
    <property type="entry name" value="ARSB"/>
</dbReference>
<sequence length="512" mass="58495">MNSKRPNILIILADDLGWGDVGFHGTDQIPTPNIDLLASTGIILNNYYISPICSPSRAALLTGYHPIHTGMQVGVIGSATPYGLPLNFPTMGDYFRELGYYTHLVGKWHQGMFKIEYFPTRRGFDTFFGYLTGHSDYYSRVGGDNWHGYDFREQEERGDIDKYAGQYSTDMYTDRVIQLIQQHQNLSDPFFIYFAPQSVHSGTFKSIQPPNEYEDKFYWIKDEKRRNFAAMVTALDDSIGMVFRALHDTGLLDDTIIFFSNDNGGSSGNNRGQYIDNSRGSNYPLKGSKYTLWEGGVRGTAFFWFSQFNRPYVSNQLIHLTDILPTLYTAVGGDQSKMNSVDGIDQWSALINEATEQVREHLLHNIDHSGNFWAVRYQNYKLTYGTWGGGKWDVWYEAPGQTDEQAPTCYNCSNVYQVLEQRMQLPSYITRISIQCNQTIPVDSNGVNQLQLFNLENDPCEMDNLIEKEPEIVDKILEIFKIYDSTYQTPVNKGTDPRANPALHDGWISPWE</sequence>
<evidence type="ECO:0000256" key="6">
    <source>
        <dbReference type="ARBA" id="ARBA00023180"/>
    </source>
</evidence>